<dbReference type="EMBL" id="ML986706">
    <property type="protein sequence ID" value="KAF2259525.1"/>
    <property type="molecule type" value="Genomic_DNA"/>
</dbReference>
<evidence type="ECO:0000256" key="5">
    <source>
        <dbReference type="SAM" id="MobiDB-lite"/>
    </source>
</evidence>
<evidence type="ECO:0000256" key="1">
    <source>
        <dbReference type="ARBA" id="ARBA00022723"/>
    </source>
</evidence>
<proteinExistence type="predicted"/>
<protein>
    <recommendedName>
        <fullName evidence="6">SP-RING-type domain-containing protein</fullName>
    </recommendedName>
</protein>
<dbReference type="GO" id="GO:0016925">
    <property type="term" value="P:protein sumoylation"/>
    <property type="evidence" value="ECO:0007669"/>
    <property type="project" value="TreeGrafter"/>
</dbReference>
<dbReference type="Gene3D" id="3.30.40.10">
    <property type="entry name" value="Zinc/RING finger domain, C3HC4 (zinc finger)"/>
    <property type="match status" value="1"/>
</dbReference>
<feature type="compositionally biased region" description="Basic and acidic residues" evidence="5">
    <location>
        <begin position="993"/>
        <end position="1012"/>
    </location>
</feature>
<comment type="caution">
    <text evidence="7">The sequence shown here is derived from an EMBL/GenBank/DDBJ whole genome shotgun (WGS) entry which is preliminary data.</text>
</comment>
<feature type="region of interest" description="Disordered" evidence="5">
    <location>
        <begin position="596"/>
        <end position="660"/>
    </location>
</feature>
<dbReference type="GO" id="GO:0000785">
    <property type="term" value="C:chromatin"/>
    <property type="evidence" value="ECO:0007669"/>
    <property type="project" value="TreeGrafter"/>
</dbReference>
<feature type="domain" description="SP-RING-type" evidence="6">
    <location>
        <begin position="888"/>
        <end position="978"/>
    </location>
</feature>
<feature type="region of interest" description="Disordered" evidence="5">
    <location>
        <begin position="167"/>
        <end position="196"/>
    </location>
</feature>
<name>A0A9P4K3L2_9PLEO</name>
<dbReference type="Pfam" id="PF02891">
    <property type="entry name" value="zf-MIZ"/>
    <property type="match status" value="1"/>
</dbReference>
<feature type="region of interest" description="Disordered" evidence="5">
    <location>
        <begin position="46"/>
        <end position="105"/>
    </location>
</feature>
<dbReference type="PROSITE" id="PS51044">
    <property type="entry name" value="ZF_SP_RING"/>
    <property type="match status" value="1"/>
</dbReference>
<feature type="compositionally biased region" description="Polar residues" evidence="5">
    <location>
        <begin position="96"/>
        <end position="105"/>
    </location>
</feature>
<keyword evidence="3" id="KW-0862">Zinc</keyword>
<evidence type="ECO:0000313" key="8">
    <source>
        <dbReference type="Proteomes" id="UP000800093"/>
    </source>
</evidence>
<feature type="compositionally biased region" description="Low complexity" evidence="5">
    <location>
        <begin position="596"/>
        <end position="605"/>
    </location>
</feature>
<feature type="compositionally biased region" description="Polar residues" evidence="5">
    <location>
        <begin position="174"/>
        <end position="196"/>
    </location>
</feature>
<gene>
    <name evidence="7" type="ORF">CC78DRAFT_57362</name>
</gene>
<reference evidence="8" key="1">
    <citation type="journal article" date="2020" name="Stud. Mycol.">
        <title>101 Dothideomycetes genomes: A test case for predicting lifestyles and emergence of pathogens.</title>
        <authorList>
            <person name="Haridas S."/>
            <person name="Albert R."/>
            <person name="Binder M."/>
            <person name="Bloem J."/>
            <person name="LaButti K."/>
            <person name="Salamov A."/>
            <person name="Andreopoulos B."/>
            <person name="Baker S."/>
            <person name="Barry K."/>
            <person name="Bills G."/>
            <person name="Bluhm B."/>
            <person name="Cannon C."/>
            <person name="Castanera R."/>
            <person name="Culley D."/>
            <person name="Daum C."/>
            <person name="Ezra D."/>
            <person name="Gonzalez J."/>
            <person name="Henrissat B."/>
            <person name="Kuo A."/>
            <person name="Liang C."/>
            <person name="Lipzen A."/>
            <person name="Lutzoni F."/>
            <person name="Magnuson J."/>
            <person name="Mondo S."/>
            <person name="Nolan M."/>
            <person name="Ohm R."/>
            <person name="Pangilinan J."/>
            <person name="Park H.-J."/>
            <person name="Ramirez L."/>
            <person name="Alfaro M."/>
            <person name="Sun H."/>
            <person name="Tritt A."/>
            <person name="Yoshinaga Y."/>
            <person name="Zwiers L.-H."/>
            <person name="Turgeon B."/>
            <person name="Goodwin S."/>
            <person name="Spatafora J."/>
            <person name="Crous P."/>
            <person name="Grigoriev I."/>
        </authorList>
    </citation>
    <scope>NUCLEOTIDE SEQUENCE [LARGE SCALE GENOMIC DNA]</scope>
    <source>
        <strain evidence="8">CBS 304.66</strain>
    </source>
</reference>
<feature type="compositionally biased region" description="Polar residues" evidence="5">
    <location>
        <begin position="610"/>
        <end position="627"/>
    </location>
</feature>
<evidence type="ECO:0000313" key="7">
    <source>
        <dbReference type="EMBL" id="KAF2259525.1"/>
    </source>
</evidence>
<feature type="compositionally biased region" description="Polar residues" evidence="5">
    <location>
        <begin position="236"/>
        <end position="264"/>
    </location>
</feature>
<evidence type="ECO:0000256" key="4">
    <source>
        <dbReference type="PROSITE-ProRule" id="PRU00452"/>
    </source>
</evidence>
<keyword evidence="2 4" id="KW-0863">Zinc-finger</keyword>
<dbReference type="InterPro" id="IPR004181">
    <property type="entry name" value="Znf_MIZ"/>
</dbReference>
<dbReference type="GO" id="GO:0008270">
    <property type="term" value="F:zinc ion binding"/>
    <property type="evidence" value="ECO:0007669"/>
    <property type="project" value="UniProtKB-KW"/>
</dbReference>
<sequence>MTTGRPLSNPNQHAARMAAIEAAQQQHTLNHALGNLGGRQKTWMAMHAPKPPAHAPSGSKPNPPTRSQTDPHPRPPQQPAAAPTSPTTEDDREIQPPSNSTSPQLANILSRPLRASPLLCPNSILPSPAPSEENNVDLAPTHAVSSSNAYTQHEENRETAIRNLTVDRRGDPQLQCSAGTNQISEQPAHSSKRSFANCTAEANKRIRVENRSAEVRLPQPHAATERAESSPELALRSNNRQPAISRAGSIQQEQSRSQPLSPQVHQAMEVRPQVYPQQGQTPPQTQHPFGSSRVLANNLNLRPAPLLPINAPAMPAQHSPVSASPHLPSDYFTHQECKTAFDTFVSTHRPMPRHPRDASRLGVLRDAIDKQDWAYLTLHQYYCLFTTNQQLIPKKILSNPNLNSALRLLQEVLDSNSTLSSEVMHFFANFPYPLTQISLNWPRRYEQEQQMFLNFMVYSANFDTLKAVCAQRKCPPLPRDLFHDLGIASLVFQRIVFTAVLRRIWGAWAPTPQPAHQSQFEESAIKLFLQSQEDFEQQERNRPLNATLEYEQQKRLAEQQNWGVPLRALCENYEACLRNQGSQQPHQAHLAPVSVLQWQQQQPPHRQVHPDSQQPSLYSQAIPQSGQVRRGRGRGRPRIYPLPPQQVSFTHPPPPPPRQPHDLHLLPPKGLIRPQPVHPNPSKSALHQAYLRSPILRPQLANAMLYQYVKGFAIPPARLEKAGERIEKWTLSMSSEDIRSVPTDVPGHPGDPPSRIIYENSQLFRLRCIKWPAEAKLPNEHSWAVADTTWIPYTYFTFNGVDLHPRKKLHHGKDLPIDLSGLVREGDNALQIAVLRRSSDDTYRNFLLAIEIVGTTEHRTITKSCLSMNRIPSARIIDAIKSRLSGSDDDEIAIVQSNLTINLFDPFSASKVCDIPARSRACLHNDCFDLDTFLTTRKRKHGSSVVDHWRCPICNGDARPQYLIVDGFLQEVRKYLEQRGILQTRAIVVDQTGEWKPKDGAQQRETPDKSEQPQHTTITSTSNMQMAPMGIIDISD</sequence>
<feature type="region of interest" description="Disordered" evidence="5">
    <location>
        <begin position="993"/>
        <end position="1036"/>
    </location>
</feature>
<dbReference type="Proteomes" id="UP000800093">
    <property type="component" value="Unassembled WGS sequence"/>
</dbReference>
<dbReference type="AlphaFoldDB" id="A0A9P4K3L2"/>
<keyword evidence="8" id="KW-1185">Reference proteome</keyword>
<dbReference type="InterPro" id="IPR013083">
    <property type="entry name" value="Znf_RING/FYVE/PHD"/>
</dbReference>
<dbReference type="GO" id="GO:0061665">
    <property type="term" value="F:SUMO ligase activity"/>
    <property type="evidence" value="ECO:0007669"/>
    <property type="project" value="TreeGrafter"/>
</dbReference>
<dbReference type="PANTHER" id="PTHR10782:SF4">
    <property type="entry name" value="TONALLI, ISOFORM E"/>
    <property type="match status" value="1"/>
</dbReference>
<evidence type="ECO:0000259" key="6">
    <source>
        <dbReference type="PROSITE" id="PS51044"/>
    </source>
</evidence>
<feature type="compositionally biased region" description="Polar residues" evidence="5">
    <location>
        <begin position="1013"/>
        <end position="1025"/>
    </location>
</feature>
<accession>A0A9P4K3L2</accession>
<keyword evidence="1" id="KW-0479">Metal-binding</keyword>
<dbReference type="PANTHER" id="PTHR10782">
    <property type="entry name" value="ZINC FINGER MIZ DOMAIN-CONTAINING PROTEIN"/>
    <property type="match status" value="1"/>
</dbReference>
<evidence type="ECO:0000256" key="2">
    <source>
        <dbReference type="ARBA" id="ARBA00022771"/>
    </source>
</evidence>
<evidence type="ECO:0000256" key="3">
    <source>
        <dbReference type="ARBA" id="ARBA00022833"/>
    </source>
</evidence>
<feature type="region of interest" description="Disordered" evidence="5">
    <location>
        <begin position="209"/>
        <end position="264"/>
    </location>
</feature>
<organism evidence="7 8">
    <name type="scientific">Lojkania enalia</name>
    <dbReference type="NCBI Taxonomy" id="147567"/>
    <lineage>
        <taxon>Eukaryota</taxon>
        <taxon>Fungi</taxon>
        <taxon>Dikarya</taxon>
        <taxon>Ascomycota</taxon>
        <taxon>Pezizomycotina</taxon>
        <taxon>Dothideomycetes</taxon>
        <taxon>Pleosporomycetidae</taxon>
        <taxon>Pleosporales</taxon>
        <taxon>Pleosporales incertae sedis</taxon>
        <taxon>Lojkania</taxon>
    </lineage>
</organism>
<dbReference type="OrthoDB" id="27975at2759"/>